<comment type="caution">
    <text evidence="1">The sequence shown here is derived from an EMBL/GenBank/DDBJ whole genome shotgun (WGS) entry which is preliminary data.</text>
</comment>
<protein>
    <submittedName>
        <fullName evidence="1">Uncharacterized protein</fullName>
    </submittedName>
</protein>
<sequence length="141" mass="15130">MRNPDLASLARGSSRTILTVLTAIHRISTPHPHSSCVVKDLILHSVSCCHFYVSEAVSSEIICGSCRLSPLAPAHVVATWSPLGTVTHPAQLLMPSSACSWSPVHCPLLPQGWLTCPHVANITIAVESGYLETKADLQNTR</sequence>
<dbReference type="EMBL" id="JACAGB010000015">
    <property type="protein sequence ID" value="KAF6322489.1"/>
    <property type="molecule type" value="Genomic_DNA"/>
</dbReference>
<dbReference type="AlphaFoldDB" id="A0A7J7VBH8"/>
<proteinExistence type="predicted"/>
<dbReference type="Proteomes" id="UP000558488">
    <property type="component" value="Unassembled WGS sequence"/>
</dbReference>
<evidence type="ECO:0000313" key="1">
    <source>
        <dbReference type="EMBL" id="KAF6322489.1"/>
    </source>
</evidence>
<accession>A0A7J7VBH8</accession>
<organism evidence="1 2">
    <name type="scientific">Pipistrellus kuhlii</name>
    <name type="common">Kuhl's pipistrelle</name>
    <dbReference type="NCBI Taxonomy" id="59472"/>
    <lineage>
        <taxon>Eukaryota</taxon>
        <taxon>Metazoa</taxon>
        <taxon>Chordata</taxon>
        <taxon>Craniata</taxon>
        <taxon>Vertebrata</taxon>
        <taxon>Euteleostomi</taxon>
        <taxon>Mammalia</taxon>
        <taxon>Eutheria</taxon>
        <taxon>Laurasiatheria</taxon>
        <taxon>Chiroptera</taxon>
        <taxon>Yangochiroptera</taxon>
        <taxon>Vespertilionidae</taxon>
        <taxon>Pipistrellus</taxon>
    </lineage>
</organism>
<keyword evidence="2" id="KW-1185">Reference proteome</keyword>
<reference evidence="1 2" key="1">
    <citation type="journal article" date="2020" name="Nature">
        <title>Six reference-quality genomes reveal evolution of bat adaptations.</title>
        <authorList>
            <person name="Jebb D."/>
            <person name="Huang Z."/>
            <person name="Pippel M."/>
            <person name="Hughes G.M."/>
            <person name="Lavrichenko K."/>
            <person name="Devanna P."/>
            <person name="Winkler S."/>
            <person name="Jermiin L.S."/>
            <person name="Skirmuntt E.C."/>
            <person name="Katzourakis A."/>
            <person name="Burkitt-Gray L."/>
            <person name="Ray D.A."/>
            <person name="Sullivan K.A.M."/>
            <person name="Roscito J.G."/>
            <person name="Kirilenko B.M."/>
            <person name="Davalos L.M."/>
            <person name="Corthals A.P."/>
            <person name="Power M.L."/>
            <person name="Jones G."/>
            <person name="Ransome R.D."/>
            <person name="Dechmann D.K.N."/>
            <person name="Locatelli A.G."/>
            <person name="Puechmaille S.J."/>
            <person name="Fedrigo O."/>
            <person name="Jarvis E.D."/>
            <person name="Hiller M."/>
            <person name="Vernes S.C."/>
            <person name="Myers E.W."/>
            <person name="Teeling E.C."/>
        </authorList>
    </citation>
    <scope>NUCLEOTIDE SEQUENCE [LARGE SCALE GENOMIC DNA]</scope>
    <source>
        <strain evidence="1">MPipKuh1</strain>
        <tissue evidence="1">Flight muscle</tissue>
    </source>
</reference>
<evidence type="ECO:0000313" key="2">
    <source>
        <dbReference type="Proteomes" id="UP000558488"/>
    </source>
</evidence>
<gene>
    <name evidence="1" type="ORF">mPipKuh1_008490</name>
</gene>
<name>A0A7J7VBH8_PIPKU</name>